<keyword evidence="5 8" id="KW-0456">Lyase</keyword>
<dbReference type="GO" id="GO:0016836">
    <property type="term" value="F:hydro-lyase activity"/>
    <property type="evidence" value="ECO:0007669"/>
    <property type="project" value="UniProtKB-ARBA"/>
</dbReference>
<dbReference type="Pfam" id="PF00920">
    <property type="entry name" value="ILVD_EDD_N"/>
    <property type="match status" value="1"/>
</dbReference>
<dbReference type="GO" id="GO:0046872">
    <property type="term" value="F:metal ion binding"/>
    <property type="evidence" value="ECO:0007669"/>
    <property type="project" value="UniProtKB-KW"/>
</dbReference>
<dbReference type="PANTHER" id="PTHR43183">
    <property type="entry name" value="HYPOTHETICAL DIHYDROXYACID DEHYDRATASE (EUROFUNG)-RELATED"/>
    <property type="match status" value="1"/>
</dbReference>
<dbReference type="EMBL" id="JAUJRV010000050">
    <property type="protein sequence ID" value="MDN7799589.1"/>
    <property type="molecule type" value="Genomic_DNA"/>
</dbReference>
<dbReference type="SUPFAM" id="SSF143975">
    <property type="entry name" value="IlvD/EDD N-terminal domain-like"/>
    <property type="match status" value="1"/>
</dbReference>
<dbReference type="PANTHER" id="PTHR43183:SF1">
    <property type="entry name" value="HYPOTHETICAL DIHYDROXY-ACID DEHYDRATASE (EUROFUNG)-RELATED"/>
    <property type="match status" value="1"/>
</dbReference>
<keyword evidence="2" id="KW-0479">Metal-binding</keyword>
<evidence type="ECO:0000256" key="4">
    <source>
        <dbReference type="ARBA" id="ARBA00023014"/>
    </source>
</evidence>
<proteinExistence type="inferred from homology"/>
<dbReference type="NCBIfam" id="NF004784">
    <property type="entry name" value="PRK06131.1"/>
    <property type="match status" value="1"/>
</dbReference>
<keyword evidence="4" id="KW-0411">Iron-sulfur</keyword>
<sequence>MTSESTPPRLRSQKWFDDPSHADMTALYVERFMNYGITREELQSGRPVIGIAQTGSDLAPCNRHHIELAQRTKAGIRDAGGIPMEFPVHPLAEQSRRPTAALDRNLAYLGLVEVLHGYPLDGVVLTTGCDKTTPAGLMAVATVDMPAIVLSGGPMLDGWYEGRRVGSGTVLWHARNLLAAGEIDYEGFMELSATSVPSIGHCNTMGTALSMNCLAEALGMSLPGCSTIPAAYRERAQMAYLTGRRAVELVREDVRPSHIMTREAFINAIVVASALGASTNCPPHLIAIARHMGIELTLEDWQRYGEQVPLLANCMPAGDYLGESFHRAGGVQVILRELDKGGLLHGECRTVSGKTTGEIAAAAREADRDVIRAYDAPLKHGAGFMVLSGNFFDSAIMKMSVIGEAFRQTYLSEPGAENTFEARAIVFDGPEDYHARINDPSLEIDERCILVIRGCGPVGYPGSAEVVNMAPPAELIRRGVTSLPCLGDGRQSGTSASPSILNMSPEAAVGGGLSLLRSGDRIRVDLNERTVDVLIDQAELAHRSKCAAITVPPSQTPWQELYRKWVGQLSTGGCLEPATLYLKVIEERGDPRHSH</sequence>
<feature type="domain" description="Dihydroxy-acid/6-phosphogluconate dehydratase C-terminal" evidence="7">
    <location>
        <begin position="369"/>
        <end position="572"/>
    </location>
</feature>
<dbReference type="InterPro" id="IPR020558">
    <property type="entry name" value="DiOHA_6PGluconate_deHydtase_CS"/>
</dbReference>
<evidence type="ECO:0000256" key="1">
    <source>
        <dbReference type="ARBA" id="ARBA00006486"/>
    </source>
</evidence>
<dbReference type="Proteomes" id="UP001171620">
    <property type="component" value="Unassembled WGS sequence"/>
</dbReference>
<gene>
    <name evidence="8" type="ORF">QZM33_32155</name>
</gene>
<dbReference type="InterPro" id="IPR000581">
    <property type="entry name" value="ILV_EDD_N"/>
</dbReference>
<evidence type="ECO:0000313" key="8">
    <source>
        <dbReference type="EMBL" id="MDN7799589.1"/>
    </source>
</evidence>
<dbReference type="AlphaFoldDB" id="A0AAW7TCT6"/>
<evidence type="ECO:0000256" key="5">
    <source>
        <dbReference type="ARBA" id="ARBA00023239"/>
    </source>
</evidence>
<reference evidence="8" key="1">
    <citation type="submission" date="2023-07" db="EMBL/GenBank/DDBJ databases">
        <title>A collection of bacterial strains from the Burkholderia cepacia Research Laboratory and Repository.</title>
        <authorList>
            <person name="Lipuma J."/>
            <person name="Spilker T."/>
            <person name="Caverly L."/>
        </authorList>
    </citation>
    <scope>NUCLEOTIDE SEQUENCE</scope>
    <source>
        <strain evidence="8">AU44268</strain>
    </source>
</reference>
<evidence type="ECO:0000256" key="3">
    <source>
        <dbReference type="ARBA" id="ARBA00023004"/>
    </source>
</evidence>
<dbReference type="Gene3D" id="3.50.30.80">
    <property type="entry name" value="IlvD/EDD C-terminal domain-like"/>
    <property type="match status" value="1"/>
</dbReference>
<dbReference type="EC" id="4.2.1.-" evidence="8"/>
<dbReference type="RefSeq" id="WP_117337810.1">
    <property type="nucleotide sequence ID" value="NZ_JAUJRV010000050.1"/>
</dbReference>
<evidence type="ECO:0000313" key="9">
    <source>
        <dbReference type="Proteomes" id="UP001171620"/>
    </source>
</evidence>
<evidence type="ECO:0000259" key="7">
    <source>
        <dbReference type="Pfam" id="PF24877"/>
    </source>
</evidence>
<name>A0AAW7TCT6_BURVI</name>
<dbReference type="Pfam" id="PF24877">
    <property type="entry name" value="ILV_EDD_C"/>
    <property type="match status" value="1"/>
</dbReference>
<dbReference type="InterPro" id="IPR037237">
    <property type="entry name" value="IlvD/EDD_N"/>
</dbReference>
<dbReference type="InterPro" id="IPR052352">
    <property type="entry name" value="Sugar_Degrad_Dehydratases"/>
</dbReference>
<feature type="domain" description="Dihydroxy-acid/6-phosphogluconate dehydratase N-terminal" evidence="6">
    <location>
        <begin position="46"/>
        <end position="358"/>
    </location>
</feature>
<dbReference type="NCBIfam" id="NF009560">
    <property type="entry name" value="PRK13017.1"/>
    <property type="match status" value="1"/>
</dbReference>
<keyword evidence="3" id="KW-0408">Iron</keyword>
<organism evidence="8 9">
    <name type="scientific">Burkholderia vietnamiensis</name>
    <dbReference type="NCBI Taxonomy" id="60552"/>
    <lineage>
        <taxon>Bacteria</taxon>
        <taxon>Pseudomonadati</taxon>
        <taxon>Pseudomonadota</taxon>
        <taxon>Betaproteobacteria</taxon>
        <taxon>Burkholderiales</taxon>
        <taxon>Burkholderiaceae</taxon>
        <taxon>Burkholderia</taxon>
        <taxon>Burkholderia cepacia complex</taxon>
    </lineage>
</organism>
<dbReference type="InterPro" id="IPR042096">
    <property type="entry name" value="Dihydro-acid_dehy_C"/>
</dbReference>
<dbReference type="PROSITE" id="PS00886">
    <property type="entry name" value="ILVD_EDD_1"/>
    <property type="match status" value="1"/>
</dbReference>
<evidence type="ECO:0000259" key="6">
    <source>
        <dbReference type="Pfam" id="PF00920"/>
    </source>
</evidence>
<dbReference type="GO" id="GO:0051536">
    <property type="term" value="F:iron-sulfur cluster binding"/>
    <property type="evidence" value="ECO:0007669"/>
    <property type="project" value="UniProtKB-KW"/>
</dbReference>
<evidence type="ECO:0000256" key="2">
    <source>
        <dbReference type="ARBA" id="ARBA00022723"/>
    </source>
</evidence>
<dbReference type="InterPro" id="IPR056740">
    <property type="entry name" value="ILV_EDD_C"/>
</dbReference>
<protein>
    <submittedName>
        <fullName evidence="8">IlvD/Edd family dehydratase</fullName>
        <ecNumber evidence="8">4.2.1.-</ecNumber>
    </submittedName>
</protein>
<dbReference type="SUPFAM" id="SSF52016">
    <property type="entry name" value="LeuD/IlvD-like"/>
    <property type="match status" value="1"/>
</dbReference>
<comment type="similarity">
    <text evidence="1">Belongs to the IlvD/Edd family.</text>
</comment>
<accession>A0AAW7TCT6</accession>
<comment type="caution">
    <text evidence="8">The sequence shown here is derived from an EMBL/GenBank/DDBJ whole genome shotgun (WGS) entry which is preliminary data.</text>
</comment>